<dbReference type="AlphaFoldDB" id="A0A6M1SSQ7"/>
<dbReference type="Proteomes" id="UP000479132">
    <property type="component" value="Unassembled WGS sequence"/>
</dbReference>
<evidence type="ECO:0000256" key="1">
    <source>
        <dbReference type="SAM" id="SignalP"/>
    </source>
</evidence>
<sequence length="313" mass="33414">MLLTAITGILILLSPIHSSAQNTGLDLLTIGPSARALSLNGAVTAEQLGASNLYTNPANLALENSSSLNAAYTLWIGDLNHTHAAINFKKGNRGFAFGFIGAQDDDIVLRTKAGPPEGSFAISLLSLSAGYAYQLGPIAIGGSLQYLREEYYIHNASGYTTNFGAATQLWDKRLQLGMSLLNLGKMDELINQSTSLPTNLQAGFNAELLTFTAPENKNLPITVSLKNNWVVPVKTTNTSSQGEAEREPYTNIAVEFDIAETILLHSGYKTGDTVRHWTAGAGVKVGSIVANYALIPFETGFGTVHSLGVSYQF</sequence>
<proteinExistence type="predicted"/>
<dbReference type="NCBIfam" id="NF033709">
    <property type="entry name" value="PorV_fam"/>
    <property type="match status" value="1"/>
</dbReference>
<organism evidence="2 3">
    <name type="scientific">Fodinibius halophilus</name>
    <dbReference type="NCBI Taxonomy" id="1736908"/>
    <lineage>
        <taxon>Bacteria</taxon>
        <taxon>Pseudomonadati</taxon>
        <taxon>Balneolota</taxon>
        <taxon>Balneolia</taxon>
        <taxon>Balneolales</taxon>
        <taxon>Balneolaceae</taxon>
        <taxon>Fodinibius</taxon>
    </lineage>
</organism>
<dbReference type="Gene3D" id="2.40.160.60">
    <property type="entry name" value="Outer membrane protein transport protein (OMPP1/FadL/TodX)"/>
    <property type="match status" value="1"/>
</dbReference>
<keyword evidence="1" id="KW-0732">Signal</keyword>
<reference evidence="2 3" key="1">
    <citation type="submission" date="2020-02" db="EMBL/GenBank/DDBJ databases">
        <title>Aliifodinibius halophilus 2W32, complete genome.</title>
        <authorList>
            <person name="Li Y."/>
            <person name="Wu S."/>
        </authorList>
    </citation>
    <scope>NUCLEOTIDE SEQUENCE [LARGE SCALE GENOMIC DNA]</scope>
    <source>
        <strain evidence="2 3">2W32</strain>
    </source>
</reference>
<dbReference type="SUPFAM" id="SSF56935">
    <property type="entry name" value="Porins"/>
    <property type="match status" value="1"/>
</dbReference>
<accession>A0A6M1SSQ7</accession>
<evidence type="ECO:0000313" key="3">
    <source>
        <dbReference type="Proteomes" id="UP000479132"/>
    </source>
</evidence>
<gene>
    <name evidence="2" type="ORF">G3569_01275</name>
</gene>
<comment type="caution">
    <text evidence="2">The sequence shown here is derived from an EMBL/GenBank/DDBJ whole genome shotgun (WGS) entry which is preliminary data.</text>
</comment>
<protein>
    <submittedName>
        <fullName evidence="2">PorV/PorQ family protein</fullName>
    </submittedName>
</protein>
<keyword evidence="3" id="KW-1185">Reference proteome</keyword>
<evidence type="ECO:0000313" key="2">
    <source>
        <dbReference type="EMBL" id="NGP86968.1"/>
    </source>
</evidence>
<feature type="signal peptide" evidence="1">
    <location>
        <begin position="1"/>
        <end position="20"/>
    </location>
</feature>
<dbReference type="EMBL" id="JAALLS010000001">
    <property type="protein sequence ID" value="NGP86968.1"/>
    <property type="molecule type" value="Genomic_DNA"/>
</dbReference>
<name>A0A6M1SSQ7_9BACT</name>
<feature type="chain" id="PRO_5026905180" evidence="1">
    <location>
        <begin position="21"/>
        <end position="313"/>
    </location>
</feature>